<proteinExistence type="predicted"/>
<evidence type="ECO:0000313" key="1">
    <source>
        <dbReference type="EMBL" id="MDE1515931.1"/>
    </source>
</evidence>
<gene>
    <name evidence="1" type="ORF">PUN32_13025</name>
</gene>
<dbReference type="InterPro" id="IPR038763">
    <property type="entry name" value="DHH_sf"/>
</dbReference>
<dbReference type="RefSeq" id="WP_274723601.1">
    <property type="nucleotide sequence ID" value="NZ_JARBFT010000018.1"/>
</dbReference>
<comment type="caution">
    <text evidence="1">The sequence shown here is derived from an EMBL/GenBank/DDBJ whole genome shotgun (WGS) entry which is preliminary data.</text>
</comment>
<evidence type="ECO:0000313" key="2">
    <source>
        <dbReference type="Proteomes" id="UP001216189"/>
    </source>
</evidence>
<reference evidence="1 2" key="1">
    <citation type="submission" date="2023-02" db="EMBL/GenBank/DDBJ databases">
        <title>Vibrio intestini sp. nov., a close relative of Vibrio cholerae isolated from the intestine of Healthy Culter dabryi.</title>
        <authorList>
            <person name="Wu N."/>
        </authorList>
    </citation>
    <scope>NUCLEOTIDE SEQUENCE [LARGE SCALE GENOMIC DNA]</scope>
    <source>
        <strain evidence="1 2">DSL-7</strain>
    </source>
</reference>
<dbReference type="SUPFAM" id="SSF64182">
    <property type="entry name" value="DHH phosphoesterases"/>
    <property type="match status" value="1"/>
</dbReference>
<keyword evidence="2" id="KW-1185">Reference proteome</keyword>
<protein>
    <submittedName>
        <fullName evidence="1">DHH family phosphoesterase</fullName>
    </submittedName>
</protein>
<dbReference type="EMBL" id="JARBFT010000018">
    <property type="protein sequence ID" value="MDE1515931.1"/>
    <property type="molecule type" value="Genomic_DNA"/>
</dbReference>
<sequence length="319" mass="34897">MDYDVFNGDADGILSLVQWRLANPKSTRLVTGVKRDIALLDRLDVTQGDALVVLDLSMAKNQRGVQRALQAGASVFYADHHQPGDIPTHSALQAHIDTDANVCTALIIDRLLAGRFREWAIAAAFGDNLHRVAQALAEQVGLDTEQTAALCELGTLINYNGYGRRVSELHFAPDRLYQTLLSYQTPWAVLADLNSPFYQLRSAYQQDLAFALAQPIYAQSPNLTVVVLPDCAAAQRVGGTLANYLANQDEQRAHLIVIDADEQHYTLSLRAPLGNQRGAGALCAQFASGGGRESAGGINQLPHAQLDEFIRQITRYYAR</sequence>
<dbReference type="Proteomes" id="UP001216189">
    <property type="component" value="Unassembled WGS sequence"/>
</dbReference>
<accession>A0ABT5V2P4</accession>
<name>A0ABT5V2P4_9VIBR</name>
<organism evidence="1 2">
    <name type="scientific">Vibrio chanodichtyis</name>
    <dbReference type="NCBI Taxonomy" id="3027932"/>
    <lineage>
        <taxon>Bacteria</taxon>
        <taxon>Pseudomonadati</taxon>
        <taxon>Pseudomonadota</taxon>
        <taxon>Gammaproteobacteria</taxon>
        <taxon>Vibrionales</taxon>
        <taxon>Vibrionaceae</taxon>
        <taxon>Vibrio</taxon>
    </lineage>
</organism>